<proteinExistence type="predicted"/>
<sequence>MSPKERKVPPSLEGLDYDIYFYSDSYAYTPETLPTARRIYQLGYGLAVLVSLLLNFLVATVLDSVNYIHAITLRWTLFHEERLNFNSNNRLFTASKSHGPNSWYFNVISGTGLVISHGSLSCMLADVTVENEDPQISDNLLSTKSFVELNALAVTALGLGLLLQVCVSTYSLLCSSGVLTWSNNLLANAQAIARSQKYQRQNCAKFPSRTLQDSMLNVAPKVRPVRYLVWGFFGLFAAWSLGQGIYTGLYQEQTLLDLDARWPKDALEYWKFYGTMWFDPRTTINPSASWITLLVQIILQSFLALALHCLELQFNLFSDEAVWHSMETVGSKPNPSILSSFIRQGLFLSVIKAILHWIFGYAFFSNLTINIALLPIIALMAAFMLLVALTEYMMNIRSKGRIPATYGNFEKVLELVDDWSHEKLFWGDKGDLLLGLRRAGTAGEKLPELHPNILYCCPQASELENGSIISPAKMDPEKGCDRDSDRIKRN</sequence>
<protein>
    <submittedName>
        <fullName evidence="3">Uncharacterized protein</fullName>
    </submittedName>
</protein>
<dbReference type="RefSeq" id="XP_056557036.1">
    <property type="nucleotide sequence ID" value="XM_056698511.1"/>
</dbReference>
<reference evidence="3" key="2">
    <citation type="journal article" date="2023" name="IMA Fungus">
        <title>Comparative genomic study of the Penicillium genus elucidates a diverse pangenome and 15 lateral gene transfer events.</title>
        <authorList>
            <person name="Petersen C."/>
            <person name="Sorensen T."/>
            <person name="Nielsen M.R."/>
            <person name="Sondergaard T.E."/>
            <person name="Sorensen J.L."/>
            <person name="Fitzpatrick D.A."/>
            <person name="Frisvad J.C."/>
            <person name="Nielsen K.L."/>
        </authorList>
    </citation>
    <scope>NUCLEOTIDE SEQUENCE</scope>
    <source>
        <strain evidence="3">IBT 29864</strain>
    </source>
</reference>
<dbReference type="GeneID" id="81437690"/>
<feature type="transmembrane region" description="Helical" evidence="2">
    <location>
        <begin position="369"/>
        <end position="389"/>
    </location>
</feature>
<name>A0A9W9VDJ0_9EURO</name>
<keyword evidence="2" id="KW-1133">Transmembrane helix</keyword>
<dbReference type="EMBL" id="JAPZBS010000004">
    <property type="protein sequence ID" value="KAJ5378173.1"/>
    <property type="molecule type" value="Genomic_DNA"/>
</dbReference>
<evidence type="ECO:0000256" key="2">
    <source>
        <dbReference type="SAM" id="Phobius"/>
    </source>
</evidence>
<organism evidence="3 4">
    <name type="scientific">Penicillium cataractarum</name>
    <dbReference type="NCBI Taxonomy" id="2100454"/>
    <lineage>
        <taxon>Eukaryota</taxon>
        <taxon>Fungi</taxon>
        <taxon>Dikarya</taxon>
        <taxon>Ascomycota</taxon>
        <taxon>Pezizomycotina</taxon>
        <taxon>Eurotiomycetes</taxon>
        <taxon>Eurotiomycetidae</taxon>
        <taxon>Eurotiales</taxon>
        <taxon>Aspergillaceae</taxon>
        <taxon>Penicillium</taxon>
    </lineage>
</organism>
<accession>A0A9W9VDJ0</accession>
<feature type="region of interest" description="Disordered" evidence="1">
    <location>
        <begin position="468"/>
        <end position="490"/>
    </location>
</feature>
<dbReference type="AlphaFoldDB" id="A0A9W9VDJ0"/>
<feature type="transmembrane region" description="Helical" evidence="2">
    <location>
        <begin position="288"/>
        <end position="310"/>
    </location>
</feature>
<keyword evidence="2" id="KW-0472">Membrane</keyword>
<keyword evidence="4" id="KW-1185">Reference proteome</keyword>
<feature type="compositionally biased region" description="Basic and acidic residues" evidence="1">
    <location>
        <begin position="474"/>
        <end position="490"/>
    </location>
</feature>
<comment type="caution">
    <text evidence="3">The sequence shown here is derived from an EMBL/GenBank/DDBJ whole genome shotgun (WGS) entry which is preliminary data.</text>
</comment>
<reference evidence="3" key="1">
    <citation type="submission" date="2022-11" db="EMBL/GenBank/DDBJ databases">
        <authorList>
            <person name="Petersen C."/>
        </authorList>
    </citation>
    <scope>NUCLEOTIDE SEQUENCE</scope>
    <source>
        <strain evidence="3">IBT 29864</strain>
    </source>
</reference>
<feature type="transmembrane region" description="Helical" evidence="2">
    <location>
        <begin position="227"/>
        <end position="246"/>
    </location>
</feature>
<dbReference type="OrthoDB" id="2688021at2759"/>
<evidence type="ECO:0000313" key="4">
    <source>
        <dbReference type="Proteomes" id="UP001147782"/>
    </source>
</evidence>
<feature type="transmembrane region" description="Helical" evidence="2">
    <location>
        <begin position="345"/>
        <end position="363"/>
    </location>
</feature>
<feature type="transmembrane region" description="Helical" evidence="2">
    <location>
        <begin position="42"/>
        <end position="62"/>
    </location>
</feature>
<keyword evidence="2" id="KW-0812">Transmembrane</keyword>
<dbReference type="Proteomes" id="UP001147782">
    <property type="component" value="Unassembled WGS sequence"/>
</dbReference>
<feature type="transmembrane region" description="Helical" evidence="2">
    <location>
        <begin position="151"/>
        <end position="173"/>
    </location>
</feature>
<evidence type="ECO:0000313" key="3">
    <source>
        <dbReference type="EMBL" id="KAJ5378173.1"/>
    </source>
</evidence>
<gene>
    <name evidence="3" type="ORF">N7496_005582</name>
</gene>
<evidence type="ECO:0000256" key="1">
    <source>
        <dbReference type="SAM" id="MobiDB-lite"/>
    </source>
</evidence>